<evidence type="ECO:0000313" key="3">
    <source>
        <dbReference type="EMBL" id="KEI15455.1"/>
    </source>
</evidence>
<dbReference type="Proteomes" id="UP000027937">
    <property type="component" value="Unassembled WGS sequence"/>
</dbReference>
<keyword evidence="1" id="KW-0175">Coiled coil</keyword>
<dbReference type="Pfam" id="PF06810">
    <property type="entry name" value="Phage_scaffold"/>
    <property type="match status" value="1"/>
</dbReference>
<proteinExistence type="predicted"/>
<sequence>MEWLKKLLESATIKDGKLDIDGLMKSINTEFPKNAVPKEKYNEVSNDLKTANKTLDDLKKNHKDIEELQTEIENYKNKAAESEAARAKEQKEFTIKSKLKDLGCTDVDYMLYKLGDIDKLDLEKDWENKAKELKENNATFFPVEDKKEPGKQDPKIIVNKLPGTDNPPQSFTMNQLRNMTADEINKNWDTIKDLKFDE</sequence>
<evidence type="ECO:0000256" key="1">
    <source>
        <dbReference type="SAM" id="Coils"/>
    </source>
</evidence>
<reference evidence="3 4" key="1">
    <citation type="submission" date="2014-02" db="EMBL/GenBank/DDBJ databases">
        <title>Plasmidome dynamics in the species complex Clostridium novyi sensu lato converts strains of independent lineages into distinctly different pathogens.</title>
        <authorList>
            <person name="Skarin H."/>
            <person name="Segerman B."/>
        </authorList>
    </citation>
    <scope>NUCLEOTIDE SEQUENCE [LARGE SCALE GENOMIC DNA]</scope>
    <source>
        <strain evidence="3 4">NCTC 9693</strain>
    </source>
</reference>
<accession>A0ABR4TCG6</accession>
<keyword evidence="4" id="KW-1185">Reference proteome</keyword>
<gene>
    <name evidence="3" type="ORF">Z960_00510</name>
</gene>
<dbReference type="EMBL" id="JENX01000109">
    <property type="protein sequence ID" value="KEI15455.1"/>
    <property type="molecule type" value="Genomic_DNA"/>
</dbReference>
<protein>
    <submittedName>
        <fullName evidence="3">Scaffolding protein</fullName>
    </submittedName>
</protein>
<name>A0ABR4TCG6_CLOHA</name>
<comment type="caution">
    <text evidence="3">The sequence shown here is derived from an EMBL/GenBank/DDBJ whole genome shotgun (WGS) entry which is preliminary data.</text>
</comment>
<feature type="coiled-coil region" evidence="1">
    <location>
        <begin position="41"/>
        <end position="97"/>
    </location>
</feature>
<dbReference type="RefSeq" id="WP_039229834.1">
    <property type="nucleotide sequence ID" value="NZ_JENX01000109.1"/>
</dbReference>
<evidence type="ECO:0000256" key="2">
    <source>
        <dbReference type="SAM" id="MobiDB-lite"/>
    </source>
</evidence>
<feature type="compositionally biased region" description="Basic and acidic residues" evidence="2">
    <location>
        <begin position="144"/>
        <end position="154"/>
    </location>
</feature>
<evidence type="ECO:0000313" key="4">
    <source>
        <dbReference type="Proteomes" id="UP000027937"/>
    </source>
</evidence>
<organism evidence="3 4">
    <name type="scientific">Clostridium haemolyticum NCTC 9693</name>
    <dbReference type="NCBI Taxonomy" id="1443114"/>
    <lineage>
        <taxon>Bacteria</taxon>
        <taxon>Bacillati</taxon>
        <taxon>Bacillota</taxon>
        <taxon>Clostridia</taxon>
        <taxon>Eubacteriales</taxon>
        <taxon>Clostridiaceae</taxon>
        <taxon>Clostridium</taxon>
    </lineage>
</organism>
<feature type="region of interest" description="Disordered" evidence="2">
    <location>
        <begin position="144"/>
        <end position="170"/>
    </location>
</feature>
<dbReference type="InterPro" id="IPR009636">
    <property type="entry name" value="SCAF"/>
</dbReference>